<dbReference type="SUPFAM" id="SSF54695">
    <property type="entry name" value="POZ domain"/>
    <property type="match status" value="2"/>
</dbReference>
<name>A0A914DNU5_9BILA</name>
<evidence type="ECO:0000313" key="3">
    <source>
        <dbReference type="WBParaSite" id="ACRNAN_scaffold3226.g28494.t1"/>
    </source>
</evidence>
<dbReference type="Gene3D" id="2.60.210.10">
    <property type="entry name" value="Apoptosis, Tumor Necrosis Factor Receptor Associated Protein 2, Chain A"/>
    <property type="match status" value="1"/>
</dbReference>
<dbReference type="PROSITE" id="PS50097">
    <property type="entry name" value="BTB"/>
    <property type="match status" value="2"/>
</dbReference>
<dbReference type="InterPro" id="IPR011333">
    <property type="entry name" value="SKP1/BTB/POZ_sf"/>
</dbReference>
<dbReference type="InterPro" id="IPR000210">
    <property type="entry name" value="BTB/POZ_dom"/>
</dbReference>
<sequence>MENSGVILDTFDIFHLDNDKIDGKTLFRSTAVKIGGFSWYIKIKYESPRILTKFVPYIGIFLCSEQYDIEWSSNVTCEFCLISSKTGQSFADIKSENQTFSHENPTKGISQFCKWNEIEAHAKEGKITVKVDILVNRSCGVYLIKNNMPQANVRIIVDGNTFYANKEYLMVYSNYFKSAFLNDFKEKQENSIELKSISAQSFDQLLQFICPQRSPITEHNIEEILKLADYFDMPYVLHQCGKFLGESNSMDVIKSLKLANEYKLFFCVKAIILNSTITIQHFDKTIYKEFKPETKAAIFDGLCCKNEENSESRLEKCAGLKMNFHKKNESADEIELIIDGVSFFVNKVLLSTYSDYFKTQFYEIDVQTVLIDEVEVVAHDFYVLLTVIYPTHEPITKDNVVQLLELTRTFQMPDVTRYCETYLQHEDAFDFFELLKLADKFSLTKLLDHLLNNIDLVKIREFRHRLSAAGLSEKVELQVYKRLLDKLLFVVPKQYID</sequence>
<dbReference type="InterPro" id="IPR002083">
    <property type="entry name" value="MATH/TRAF_dom"/>
</dbReference>
<reference evidence="3" key="1">
    <citation type="submission" date="2022-11" db="UniProtKB">
        <authorList>
            <consortium name="WormBaseParasite"/>
        </authorList>
    </citation>
    <scope>IDENTIFICATION</scope>
</reference>
<feature type="domain" description="BTB" evidence="1">
    <location>
        <begin position="332"/>
        <end position="397"/>
    </location>
</feature>
<dbReference type="Pfam" id="PF00651">
    <property type="entry name" value="BTB"/>
    <property type="match status" value="2"/>
</dbReference>
<dbReference type="SUPFAM" id="SSF49599">
    <property type="entry name" value="TRAF domain-like"/>
    <property type="match status" value="1"/>
</dbReference>
<feature type="domain" description="BTB" evidence="1">
    <location>
        <begin position="151"/>
        <end position="218"/>
    </location>
</feature>
<evidence type="ECO:0000259" key="1">
    <source>
        <dbReference type="PROSITE" id="PS50097"/>
    </source>
</evidence>
<dbReference type="SMART" id="SM00225">
    <property type="entry name" value="BTB"/>
    <property type="match status" value="2"/>
</dbReference>
<dbReference type="Gene3D" id="3.30.710.10">
    <property type="entry name" value="Potassium Channel Kv1.1, Chain A"/>
    <property type="match status" value="2"/>
</dbReference>
<evidence type="ECO:0000313" key="2">
    <source>
        <dbReference type="Proteomes" id="UP000887540"/>
    </source>
</evidence>
<protein>
    <submittedName>
        <fullName evidence="3">BTB domain-containing protein</fullName>
    </submittedName>
</protein>
<dbReference type="CDD" id="cd00121">
    <property type="entry name" value="MATH"/>
    <property type="match status" value="1"/>
</dbReference>
<dbReference type="WBParaSite" id="ACRNAN_scaffold3226.g28494.t1">
    <property type="protein sequence ID" value="ACRNAN_scaffold3226.g28494.t1"/>
    <property type="gene ID" value="ACRNAN_scaffold3226.g28494"/>
</dbReference>
<accession>A0A914DNU5</accession>
<organism evidence="2 3">
    <name type="scientific">Acrobeloides nanus</name>
    <dbReference type="NCBI Taxonomy" id="290746"/>
    <lineage>
        <taxon>Eukaryota</taxon>
        <taxon>Metazoa</taxon>
        <taxon>Ecdysozoa</taxon>
        <taxon>Nematoda</taxon>
        <taxon>Chromadorea</taxon>
        <taxon>Rhabditida</taxon>
        <taxon>Tylenchina</taxon>
        <taxon>Cephalobomorpha</taxon>
        <taxon>Cephaloboidea</taxon>
        <taxon>Cephalobidae</taxon>
        <taxon>Acrobeloides</taxon>
    </lineage>
</organism>
<dbReference type="PANTHER" id="PTHR47022:SF1">
    <property type="entry name" value="BTB AND MATH DOMAIN-CONTAINING PROTEIN 36-RELATED"/>
    <property type="match status" value="1"/>
</dbReference>
<dbReference type="CDD" id="cd18186">
    <property type="entry name" value="BTB_POZ_ZBTB_KLHL-like"/>
    <property type="match status" value="1"/>
</dbReference>
<proteinExistence type="predicted"/>
<dbReference type="PANTHER" id="PTHR47022">
    <property type="entry name" value="BTB AND MATH DOMAIN-CONTAINING PROTEIN 36-RELATED"/>
    <property type="match status" value="1"/>
</dbReference>
<dbReference type="AlphaFoldDB" id="A0A914DNU5"/>
<dbReference type="InterPro" id="IPR008974">
    <property type="entry name" value="TRAF-like"/>
</dbReference>
<keyword evidence="2" id="KW-1185">Reference proteome</keyword>
<dbReference type="Proteomes" id="UP000887540">
    <property type="component" value="Unplaced"/>
</dbReference>